<protein>
    <submittedName>
        <fullName evidence="2">Uncharacterized protein</fullName>
    </submittedName>
</protein>
<reference evidence="2" key="1">
    <citation type="submission" date="2020-05" db="EMBL/GenBank/DDBJ databases">
        <title>Mycena genomes resolve the evolution of fungal bioluminescence.</title>
        <authorList>
            <person name="Tsai I.J."/>
        </authorList>
    </citation>
    <scope>NUCLEOTIDE SEQUENCE</scope>
    <source>
        <strain evidence="2">110903Hualien_Pintung</strain>
    </source>
</reference>
<evidence type="ECO:0000256" key="1">
    <source>
        <dbReference type="SAM" id="Phobius"/>
    </source>
</evidence>
<proteinExistence type="predicted"/>
<feature type="transmembrane region" description="Helical" evidence="1">
    <location>
        <begin position="57"/>
        <end position="79"/>
    </location>
</feature>
<dbReference type="OrthoDB" id="3256306at2759"/>
<name>A0A8H6TQW2_MYCCL</name>
<dbReference type="Proteomes" id="UP000613580">
    <property type="component" value="Unassembled WGS sequence"/>
</dbReference>
<accession>A0A8H6TQW2</accession>
<evidence type="ECO:0000313" key="2">
    <source>
        <dbReference type="EMBL" id="KAF7321147.1"/>
    </source>
</evidence>
<gene>
    <name evidence="2" type="ORF">HMN09_00202800</name>
</gene>
<evidence type="ECO:0000313" key="3">
    <source>
        <dbReference type="Proteomes" id="UP000613580"/>
    </source>
</evidence>
<keyword evidence="3" id="KW-1185">Reference proteome</keyword>
<keyword evidence="1" id="KW-0812">Transmembrane</keyword>
<keyword evidence="1" id="KW-1133">Transmembrane helix</keyword>
<organism evidence="2 3">
    <name type="scientific">Mycena chlorophos</name>
    <name type="common">Agaric fungus</name>
    <name type="synonym">Agaricus chlorophos</name>
    <dbReference type="NCBI Taxonomy" id="658473"/>
    <lineage>
        <taxon>Eukaryota</taxon>
        <taxon>Fungi</taxon>
        <taxon>Dikarya</taxon>
        <taxon>Basidiomycota</taxon>
        <taxon>Agaricomycotina</taxon>
        <taxon>Agaricomycetes</taxon>
        <taxon>Agaricomycetidae</taxon>
        <taxon>Agaricales</taxon>
        <taxon>Marasmiineae</taxon>
        <taxon>Mycenaceae</taxon>
        <taxon>Mycena</taxon>
    </lineage>
</organism>
<dbReference type="EMBL" id="JACAZE010000002">
    <property type="protein sequence ID" value="KAF7321147.1"/>
    <property type="molecule type" value="Genomic_DNA"/>
</dbReference>
<dbReference type="AlphaFoldDB" id="A0A8H6TQW2"/>
<comment type="caution">
    <text evidence="2">The sequence shown here is derived from an EMBL/GenBank/DDBJ whole genome shotgun (WGS) entry which is preliminary data.</text>
</comment>
<sequence length="343" mass="35368">MGPMETCIEALVACAHGVGCRGIHWARGGYKWNASAAPKARASFLGFSTLTAMRSSFALVLGALFAGVAFAAPTPATVLTPTGGKRLASNAHLVPEGGSVLHVDDSTVHVLDSAGNLVKEVAVDQTPVRASKTQAAKSPLETGWITYADWLNEGSSAISSFTTTWTVPPVPAANNGQTVFLFNSIEPNSGNAILQPVLQYGPSAAGGGSYWAVASWYLVGSSTFYTNPVKVSAGATLDGIITLTSSSGSNYNYVTSFTNIGGTSLTASNSAQLTWATETLEAYALASTKDYPSGSTVFSGINLKLANGNVPSVSWSTTQDSADGLSTTVNTNGATNAKITIKY</sequence>
<keyword evidence="1" id="KW-0472">Membrane</keyword>